<dbReference type="Gene3D" id="2.60.210.10">
    <property type="entry name" value="Apoptosis, Tumor Necrosis Factor Receptor Associated Protein 2, Chain A"/>
    <property type="match status" value="1"/>
</dbReference>
<dbReference type="PANTHER" id="PTHR26379">
    <property type="entry name" value="BTB/POZ AND MATH DOMAIN-CONTAINING PROTEIN 1"/>
    <property type="match status" value="1"/>
</dbReference>
<dbReference type="PROSITE" id="PS50144">
    <property type="entry name" value="MATH"/>
    <property type="match status" value="1"/>
</dbReference>
<sequence length="262" mass="28226">MSSLLAASGAAPPSRSSSAVVAKPARGFHVFRIDGYSVTTTLPAGERITSEPFYVGGRSWLIDYYPNGTDASADSTDSDAIAVYLRLHGTHVKQRVRAEYKFGLLDLAGAAAYELPVETGVFSCPGGVYGSNDGTAAGDPGRGYAAFITKEDLGRRRESLLKEDSLAIFCDVAVAEVGPLAVATLVQMHGARMARGRRMVGRWGGATGRRRVYDYTGRGYDYYIITLLSRRMSIYVYDGSHDGGGKRAQQPPDDMALLKKHL</sequence>
<dbReference type="InterPro" id="IPR002083">
    <property type="entry name" value="MATH/TRAF_dom"/>
</dbReference>
<dbReference type="InterPro" id="IPR045005">
    <property type="entry name" value="BPM1-6"/>
</dbReference>
<protein>
    <recommendedName>
        <fullName evidence="1">MATH domain-containing protein</fullName>
    </recommendedName>
</protein>
<organism evidence="2 3">
    <name type="scientific">Urochloa decumbens</name>
    <dbReference type="NCBI Taxonomy" id="240449"/>
    <lineage>
        <taxon>Eukaryota</taxon>
        <taxon>Viridiplantae</taxon>
        <taxon>Streptophyta</taxon>
        <taxon>Embryophyta</taxon>
        <taxon>Tracheophyta</taxon>
        <taxon>Spermatophyta</taxon>
        <taxon>Magnoliopsida</taxon>
        <taxon>Liliopsida</taxon>
        <taxon>Poales</taxon>
        <taxon>Poaceae</taxon>
        <taxon>PACMAD clade</taxon>
        <taxon>Panicoideae</taxon>
        <taxon>Panicodae</taxon>
        <taxon>Paniceae</taxon>
        <taxon>Melinidinae</taxon>
        <taxon>Urochloa</taxon>
    </lineage>
</organism>
<feature type="domain" description="MATH" evidence="1">
    <location>
        <begin position="26"/>
        <end position="172"/>
    </location>
</feature>
<keyword evidence="3" id="KW-1185">Reference proteome</keyword>
<dbReference type="Pfam" id="PF22486">
    <property type="entry name" value="MATH_2"/>
    <property type="match status" value="1"/>
</dbReference>
<proteinExistence type="predicted"/>
<dbReference type="AlphaFoldDB" id="A0ABC9B8N8"/>
<dbReference type="EMBL" id="OZ075135">
    <property type="protein sequence ID" value="CAL4996810.1"/>
    <property type="molecule type" value="Genomic_DNA"/>
</dbReference>
<dbReference type="PANTHER" id="PTHR26379:SF282">
    <property type="entry name" value="OS04G0433000 PROTEIN"/>
    <property type="match status" value="1"/>
</dbReference>
<dbReference type="Proteomes" id="UP001497457">
    <property type="component" value="Chromosome 25rd"/>
</dbReference>
<dbReference type="CDD" id="cd00121">
    <property type="entry name" value="MATH"/>
    <property type="match status" value="1"/>
</dbReference>
<reference evidence="2" key="1">
    <citation type="submission" date="2024-10" db="EMBL/GenBank/DDBJ databases">
        <authorList>
            <person name="Ryan C."/>
        </authorList>
    </citation>
    <scope>NUCLEOTIDE SEQUENCE [LARGE SCALE GENOMIC DNA]</scope>
</reference>
<name>A0ABC9B8N8_9POAL</name>
<evidence type="ECO:0000259" key="1">
    <source>
        <dbReference type="PROSITE" id="PS50144"/>
    </source>
</evidence>
<gene>
    <name evidence="2" type="ORF">URODEC1_LOCUS63100</name>
</gene>
<evidence type="ECO:0000313" key="2">
    <source>
        <dbReference type="EMBL" id="CAL4996810.1"/>
    </source>
</evidence>
<dbReference type="InterPro" id="IPR008974">
    <property type="entry name" value="TRAF-like"/>
</dbReference>
<evidence type="ECO:0000313" key="3">
    <source>
        <dbReference type="Proteomes" id="UP001497457"/>
    </source>
</evidence>
<accession>A0ABC9B8N8</accession>
<dbReference type="SUPFAM" id="SSF49599">
    <property type="entry name" value="TRAF domain-like"/>
    <property type="match status" value="1"/>
</dbReference>